<keyword evidence="3" id="KW-1185">Reference proteome</keyword>
<sequence>MLHILSNSSAIVFKSLLEHEKFCTNNEDLTEASVLWVLNEIPRYFGKRSSGKYSTAGQWEALAKEMELMFFKIDSNAGHRFIIRFIIASEITYNREEIISFLENLGNTDPTLVNLKNSLKNDLIILHLHILSLLGALILQPMWQLSEASESVLQMSLYAPALINYLQDLVDDPMLLFTVNSPFDVFPAAAPKENSKASAFLKSLKERPIPVGGSEVVPIVAKSLLEYFQRQLEPFVTGIYASPDIALERETTGAPLTNIPCESAFGYIDHMFTTKPNMTTYNRSALMVAAKNNVFGYIATLSEEEKREMYLRAFNNKHLSAELAAKKTQQIHRENIEKIEQQALKQQLDKKKSEAKRKKIAVELRECGFWLTLQEMDTALINIPPTTAIKYIKSNIRFRKTVWSPKFEPKNLLQFSHQKHTYTYSELLANLKAVIVADCSGSDSDTNYTSDSDED</sequence>
<protein>
    <submittedName>
        <fullName evidence="4">Uncharacterized protein</fullName>
    </submittedName>
</protein>
<evidence type="ECO:0000313" key="4">
    <source>
        <dbReference type="WBParaSite" id="PSU_v2.g20042.t1"/>
    </source>
</evidence>
<name>A0A914YL16_9BILA</name>
<keyword evidence="1" id="KW-0378">Hydrolase</keyword>
<proteinExistence type="predicted"/>
<evidence type="ECO:0000313" key="3">
    <source>
        <dbReference type="Proteomes" id="UP000887577"/>
    </source>
</evidence>
<accession>A0A914YL16</accession>
<keyword evidence="2" id="KW-0175">Coiled coil</keyword>
<dbReference type="WBParaSite" id="PSU_v2.g20042.t1">
    <property type="protein sequence ID" value="PSU_v2.g20042.t1"/>
    <property type="gene ID" value="PSU_v2.g20042"/>
</dbReference>
<reference evidence="4" key="1">
    <citation type="submission" date="2022-11" db="UniProtKB">
        <authorList>
            <consortium name="WormBaseParasite"/>
        </authorList>
    </citation>
    <scope>IDENTIFICATION</scope>
</reference>
<dbReference type="PANTHER" id="PTHR11046">
    <property type="entry name" value="OLIGORIBONUCLEASE, MITOCHONDRIAL"/>
    <property type="match status" value="1"/>
</dbReference>
<dbReference type="AlphaFoldDB" id="A0A914YL16"/>
<evidence type="ECO:0000256" key="2">
    <source>
        <dbReference type="SAM" id="Coils"/>
    </source>
</evidence>
<organism evidence="3 4">
    <name type="scientific">Panagrolaimus superbus</name>
    <dbReference type="NCBI Taxonomy" id="310955"/>
    <lineage>
        <taxon>Eukaryota</taxon>
        <taxon>Metazoa</taxon>
        <taxon>Ecdysozoa</taxon>
        <taxon>Nematoda</taxon>
        <taxon>Chromadorea</taxon>
        <taxon>Rhabditida</taxon>
        <taxon>Tylenchina</taxon>
        <taxon>Panagrolaimomorpha</taxon>
        <taxon>Panagrolaimoidea</taxon>
        <taxon>Panagrolaimidae</taxon>
        <taxon>Panagrolaimus</taxon>
    </lineage>
</organism>
<dbReference type="PANTHER" id="PTHR11046:SF25">
    <property type="match status" value="1"/>
</dbReference>
<evidence type="ECO:0000256" key="1">
    <source>
        <dbReference type="ARBA" id="ARBA00022722"/>
    </source>
</evidence>
<feature type="coiled-coil region" evidence="2">
    <location>
        <begin position="336"/>
        <end position="365"/>
    </location>
</feature>
<dbReference type="InterPro" id="IPR022894">
    <property type="entry name" value="Oligoribonuclease"/>
</dbReference>
<keyword evidence="1" id="KW-0540">Nuclease</keyword>
<dbReference type="GO" id="GO:0000175">
    <property type="term" value="F:3'-5'-RNA exonuclease activity"/>
    <property type="evidence" value="ECO:0007669"/>
    <property type="project" value="InterPro"/>
</dbReference>
<dbReference type="Proteomes" id="UP000887577">
    <property type="component" value="Unplaced"/>
</dbReference>